<keyword evidence="9" id="KW-1185">Reference proteome</keyword>
<feature type="region of interest" description="Disordered" evidence="5">
    <location>
        <begin position="246"/>
        <end position="277"/>
    </location>
</feature>
<dbReference type="InterPro" id="IPR001841">
    <property type="entry name" value="Znf_RING"/>
</dbReference>
<dbReference type="Proteomes" id="UP000266841">
    <property type="component" value="Unassembled WGS sequence"/>
</dbReference>
<dbReference type="Gene3D" id="1.25.40.10">
    <property type="entry name" value="Tetratricopeptide repeat domain"/>
    <property type="match status" value="1"/>
</dbReference>
<dbReference type="PROSITE" id="PS50865">
    <property type="entry name" value="ZF_MYND_2"/>
    <property type="match status" value="1"/>
</dbReference>
<dbReference type="SUPFAM" id="SSF57850">
    <property type="entry name" value="RING/U-box"/>
    <property type="match status" value="1"/>
</dbReference>
<comment type="caution">
    <text evidence="8">The sequence shown here is derived from an EMBL/GenBank/DDBJ whole genome shotgun (WGS) entry which is preliminary data.</text>
</comment>
<evidence type="ECO:0000313" key="8">
    <source>
        <dbReference type="EMBL" id="EJK72385.1"/>
    </source>
</evidence>
<feature type="domain" description="MYND-type" evidence="7">
    <location>
        <begin position="596"/>
        <end position="638"/>
    </location>
</feature>
<dbReference type="EMBL" id="AGNL01005929">
    <property type="protein sequence ID" value="EJK72385.1"/>
    <property type="molecule type" value="Genomic_DNA"/>
</dbReference>
<dbReference type="InterPro" id="IPR011990">
    <property type="entry name" value="TPR-like_helical_dom_sf"/>
</dbReference>
<evidence type="ECO:0000259" key="7">
    <source>
        <dbReference type="PROSITE" id="PS50865"/>
    </source>
</evidence>
<feature type="non-terminal residue" evidence="8">
    <location>
        <position position="1"/>
    </location>
</feature>
<dbReference type="Pfam" id="PF01753">
    <property type="entry name" value="zf-MYND"/>
    <property type="match status" value="1"/>
</dbReference>
<evidence type="ECO:0000256" key="2">
    <source>
        <dbReference type="ARBA" id="ARBA00022771"/>
    </source>
</evidence>
<keyword evidence="3" id="KW-0862">Zinc</keyword>
<reference evidence="8 9" key="1">
    <citation type="journal article" date="2012" name="Genome Biol.">
        <title>Genome and low-iron response of an oceanic diatom adapted to chronic iron limitation.</title>
        <authorList>
            <person name="Lommer M."/>
            <person name="Specht M."/>
            <person name="Roy A.S."/>
            <person name="Kraemer L."/>
            <person name="Andreson R."/>
            <person name="Gutowska M.A."/>
            <person name="Wolf J."/>
            <person name="Bergner S.V."/>
            <person name="Schilhabel M.B."/>
            <person name="Klostermeier U.C."/>
            <person name="Beiko R.G."/>
            <person name="Rosenstiel P."/>
            <person name="Hippler M."/>
            <person name="Laroche J."/>
        </authorList>
    </citation>
    <scope>NUCLEOTIDE SEQUENCE [LARGE SCALE GENOMIC DNA]</scope>
    <source>
        <strain evidence="8 9">CCMP1005</strain>
    </source>
</reference>
<evidence type="ECO:0000259" key="6">
    <source>
        <dbReference type="PROSITE" id="PS50089"/>
    </source>
</evidence>
<evidence type="ECO:0008006" key="10">
    <source>
        <dbReference type="Google" id="ProtNLM"/>
    </source>
</evidence>
<dbReference type="GO" id="GO:0008270">
    <property type="term" value="F:zinc ion binding"/>
    <property type="evidence" value="ECO:0007669"/>
    <property type="project" value="UniProtKB-KW"/>
</dbReference>
<dbReference type="PROSITE" id="PS01360">
    <property type="entry name" value="ZF_MYND_1"/>
    <property type="match status" value="1"/>
</dbReference>
<feature type="domain" description="RING-type" evidence="6">
    <location>
        <begin position="331"/>
        <end position="378"/>
    </location>
</feature>
<evidence type="ECO:0000313" key="9">
    <source>
        <dbReference type="Proteomes" id="UP000266841"/>
    </source>
</evidence>
<dbReference type="GO" id="GO:0005737">
    <property type="term" value="C:cytoplasm"/>
    <property type="evidence" value="ECO:0007669"/>
    <property type="project" value="UniProtKB-ARBA"/>
</dbReference>
<organism evidence="8 9">
    <name type="scientific">Thalassiosira oceanica</name>
    <name type="common">Marine diatom</name>
    <dbReference type="NCBI Taxonomy" id="159749"/>
    <lineage>
        <taxon>Eukaryota</taxon>
        <taxon>Sar</taxon>
        <taxon>Stramenopiles</taxon>
        <taxon>Ochrophyta</taxon>
        <taxon>Bacillariophyta</taxon>
        <taxon>Coscinodiscophyceae</taxon>
        <taxon>Thalassiosirophycidae</taxon>
        <taxon>Thalassiosirales</taxon>
        <taxon>Thalassiosiraceae</taxon>
        <taxon>Thalassiosira</taxon>
    </lineage>
</organism>
<dbReference type="PROSITE" id="PS50089">
    <property type="entry name" value="ZF_RING_2"/>
    <property type="match status" value="1"/>
</dbReference>
<evidence type="ECO:0000256" key="4">
    <source>
        <dbReference type="PROSITE-ProRule" id="PRU00134"/>
    </source>
</evidence>
<evidence type="ECO:0000256" key="5">
    <source>
        <dbReference type="SAM" id="MobiDB-lite"/>
    </source>
</evidence>
<gene>
    <name evidence="8" type="ORF">THAOC_06088</name>
</gene>
<proteinExistence type="predicted"/>
<keyword evidence="1" id="KW-0479">Metal-binding</keyword>
<dbReference type="InterPro" id="IPR002893">
    <property type="entry name" value="Znf_MYND"/>
</dbReference>
<evidence type="ECO:0000256" key="3">
    <source>
        <dbReference type="ARBA" id="ARBA00022833"/>
    </source>
</evidence>
<accession>K0T3V0</accession>
<dbReference type="SUPFAM" id="SSF144232">
    <property type="entry name" value="HIT/MYND zinc finger-like"/>
    <property type="match status" value="1"/>
</dbReference>
<name>K0T3V0_THAOC</name>
<dbReference type="SUPFAM" id="SSF81901">
    <property type="entry name" value="HCP-like"/>
    <property type="match status" value="1"/>
</dbReference>
<evidence type="ECO:0000256" key="1">
    <source>
        <dbReference type="ARBA" id="ARBA00022723"/>
    </source>
</evidence>
<dbReference type="Gene3D" id="6.10.140.2220">
    <property type="match status" value="1"/>
</dbReference>
<sequence>ADAAFSFAVCGIRGASWEFETTYSPTVFTLQHDDDDYVPLHMLPLVIEAFPPFLRRKLKPVVINRDQAGLQDYFNDVDGVRSFMQWFQDTLGLDKRLFEACLGDELESLRLASRLAATAYGAAGLVFRSWEGWSSAVWRATPRLRALPAKGIVLRVSGTAVRQTRTIERNKAVGEIQDSGKRTDELVEPRLAASLTSVGGGWQRQLIPDWLLGWHPSGRGVTNRSVPRQKRSECVVLAWGAGREKELPMSDDSGIPAPDTKIGQVDNDEQGQRKSPEEIAKQKKLVHALLTSQKELGQAKFEYEMLLEEERLAHELSIFEEVYGALYSEPCLLCLDDIYVNAAESLITVFFCCGGFICNNCAQNSYEWGGLEKCPLCREPFTEYNESKQAAQSVALAERGVLWAQKHVGSGMVRGEGFHKQEKIGLEWINKAAAQNFPIAQFLIYTFYRDGLTSLQRESHDKAIALLLKSANSGYADTDEAYFRASVAFALDDTNIQAAEILGLLHYNEVVAEPSSYLACYYSNIVAKEFKNGLDCYLYSKALQKLSSHMHRGRSLTLGFNVVPSAVFWLRKSRNLGFNDAKEQLEKWGIRQRDICANCAKESQEGEKFKQCSKCKAQWYCSKECQVEAWRAGHKKDCKRASILNFEDYLNAE</sequence>
<dbReference type="Gene3D" id="3.30.40.10">
    <property type="entry name" value="Zinc/RING finger domain, C3HC4 (zinc finger)"/>
    <property type="match status" value="1"/>
</dbReference>
<dbReference type="InterPro" id="IPR013083">
    <property type="entry name" value="Znf_RING/FYVE/PHD"/>
</dbReference>
<protein>
    <recommendedName>
        <fullName evidence="10">MYND-type domain-containing protein</fullName>
    </recommendedName>
</protein>
<keyword evidence="2 4" id="KW-0863">Zinc-finger</keyword>
<dbReference type="AlphaFoldDB" id="K0T3V0"/>